<dbReference type="InterPro" id="IPR001690">
    <property type="entry name" value="Autoind_synthase"/>
</dbReference>
<keyword evidence="5 9" id="KW-0949">S-adenosyl-L-methionine</keyword>
<accession>A0A423GK81</accession>
<keyword evidence="3 8" id="KW-0673">Quorum sensing</keyword>
<dbReference type="InterPro" id="IPR016181">
    <property type="entry name" value="Acyl_CoA_acyltransferase"/>
</dbReference>
<comment type="caution">
    <text evidence="10">The sequence shown here is derived from an EMBL/GenBank/DDBJ whole genome shotgun (WGS) entry which is preliminary data.</text>
</comment>
<evidence type="ECO:0000313" key="10">
    <source>
        <dbReference type="EMBL" id="ROM90787.1"/>
    </source>
</evidence>
<evidence type="ECO:0000256" key="5">
    <source>
        <dbReference type="ARBA" id="ARBA00022691"/>
    </source>
</evidence>
<name>A0A423GK81_9PSED</name>
<reference evidence="10 11" key="1">
    <citation type="submission" date="2016-10" db="EMBL/GenBank/DDBJ databases">
        <title>Comparative genome analysis of multiple Pseudomonas spp. focuses on biocontrol and plant growth promoting traits.</title>
        <authorList>
            <person name="Tao X.-Y."/>
            <person name="Taylor C.G."/>
        </authorList>
    </citation>
    <scope>NUCLEOTIDE SEQUENCE [LARGE SCALE GENOMIC DNA]</scope>
    <source>
        <strain evidence="10 11">37D10</strain>
    </source>
</reference>
<keyword evidence="4 9" id="KW-0808">Transferase</keyword>
<evidence type="ECO:0000256" key="8">
    <source>
        <dbReference type="PROSITE-ProRule" id="PRU00533"/>
    </source>
</evidence>
<evidence type="ECO:0000256" key="4">
    <source>
        <dbReference type="ARBA" id="ARBA00022679"/>
    </source>
</evidence>
<evidence type="ECO:0000256" key="6">
    <source>
        <dbReference type="ARBA" id="ARBA00022929"/>
    </source>
</evidence>
<dbReference type="GO" id="GO:0009372">
    <property type="term" value="P:quorum sensing"/>
    <property type="evidence" value="ECO:0007669"/>
    <property type="project" value="UniProtKB-UniRule"/>
</dbReference>
<dbReference type="EMBL" id="MOBI01000029">
    <property type="protein sequence ID" value="ROM90787.1"/>
    <property type="molecule type" value="Genomic_DNA"/>
</dbReference>
<evidence type="ECO:0000256" key="1">
    <source>
        <dbReference type="ARBA" id="ARBA00012340"/>
    </source>
</evidence>
<dbReference type="InterPro" id="IPR018311">
    <property type="entry name" value="Autoind_synth_CS"/>
</dbReference>
<dbReference type="AlphaFoldDB" id="A0A423GK81"/>
<evidence type="ECO:0000256" key="7">
    <source>
        <dbReference type="ARBA" id="ARBA00048576"/>
    </source>
</evidence>
<dbReference type="Gene3D" id="3.40.630.30">
    <property type="match status" value="1"/>
</dbReference>
<dbReference type="EC" id="2.3.1.184" evidence="1 9"/>
<evidence type="ECO:0000313" key="11">
    <source>
        <dbReference type="Proteomes" id="UP000284684"/>
    </source>
</evidence>
<evidence type="ECO:0000256" key="2">
    <source>
        <dbReference type="ARBA" id="ARBA00018768"/>
    </source>
</evidence>
<dbReference type="PANTHER" id="PTHR39322">
    <property type="entry name" value="ACYL-HOMOSERINE-LACTONE SYNTHASE"/>
    <property type="match status" value="1"/>
</dbReference>
<evidence type="ECO:0000256" key="3">
    <source>
        <dbReference type="ARBA" id="ARBA00022654"/>
    </source>
</evidence>
<gene>
    <name evidence="10" type="ORF">BK658_25725</name>
</gene>
<dbReference type="Proteomes" id="UP000284684">
    <property type="component" value="Unassembled WGS sequence"/>
</dbReference>
<dbReference type="PROSITE" id="PS51187">
    <property type="entry name" value="AUTOINDUCER_SYNTH_2"/>
    <property type="match status" value="1"/>
</dbReference>
<dbReference type="PRINTS" id="PR01549">
    <property type="entry name" value="AUTOINDCRSYN"/>
</dbReference>
<dbReference type="PROSITE" id="PS00949">
    <property type="entry name" value="AUTOINDUCER_SYNTH_1"/>
    <property type="match status" value="1"/>
</dbReference>
<proteinExistence type="inferred from homology"/>
<evidence type="ECO:0000256" key="9">
    <source>
        <dbReference type="RuleBase" id="RU361135"/>
    </source>
</evidence>
<comment type="similarity">
    <text evidence="8 9">Belongs to the autoinducer synthase family.</text>
</comment>
<dbReference type="PANTHER" id="PTHR39322:SF1">
    <property type="entry name" value="ISOVALERYL-HOMOSERINE LACTONE SYNTHASE"/>
    <property type="match status" value="1"/>
</dbReference>
<dbReference type="SUPFAM" id="SSF55729">
    <property type="entry name" value="Acyl-CoA N-acyltransferases (Nat)"/>
    <property type="match status" value="1"/>
</dbReference>
<dbReference type="RefSeq" id="WP_123584898.1">
    <property type="nucleotide sequence ID" value="NZ_MOBI01000029.1"/>
</dbReference>
<keyword evidence="6 8" id="KW-0071">Autoinducer synthesis</keyword>
<dbReference type="GO" id="GO:0061579">
    <property type="term" value="F:N-acyl homoserine lactone synthase activity"/>
    <property type="evidence" value="ECO:0007669"/>
    <property type="project" value="UniProtKB-UniRule"/>
</dbReference>
<sequence>MLRLITGMSSEINQNVMYGLAEYRYEIFVKKMGWLLNCPEGFEQDEFDRPDTVYAIALNADNNICGCARLLPTNKPYLLSEHFVYLMGGASLPNHSGTWELSRFAISPTGNGSSHSGRNWADTVALVRKVIATAIDLGADKLIAVSAVGNERLLKRMGVNVHRVSTPQLVDQKLVVAFWIEIDQQTRSALDIDCPSRVLSS</sequence>
<organism evidence="10 11">
    <name type="scientific">Pseudomonas brassicacearum</name>
    <dbReference type="NCBI Taxonomy" id="930166"/>
    <lineage>
        <taxon>Bacteria</taxon>
        <taxon>Pseudomonadati</taxon>
        <taxon>Pseudomonadota</taxon>
        <taxon>Gammaproteobacteria</taxon>
        <taxon>Pseudomonadales</taxon>
        <taxon>Pseudomonadaceae</taxon>
        <taxon>Pseudomonas</taxon>
    </lineage>
</organism>
<comment type="catalytic activity">
    <reaction evidence="7 9">
        <text>a fatty acyl-[ACP] + S-adenosyl-L-methionine = an N-acyl-L-homoserine lactone + S-methyl-5'-thioadenosine + holo-[ACP] + H(+)</text>
        <dbReference type="Rhea" id="RHEA:10096"/>
        <dbReference type="Rhea" id="RHEA-COMP:9685"/>
        <dbReference type="Rhea" id="RHEA-COMP:14125"/>
        <dbReference type="ChEBI" id="CHEBI:15378"/>
        <dbReference type="ChEBI" id="CHEBI:17509"/>
        <dbReference type="ChEBI" id="CHEBI:55474"/>
        <dbReference type="ChEBI" id="CHEBI:59789"/>
        <dbReference type="ChEBI" id="CHEBI:64479"/>
        <dbReference type="ChEBI" id="CHEBI:138651"/>
        <dbReference type="EC" id="2.3.1.184"/>
    </reaction>
</comment>
<protein>
    <recommendedName>
        <fullName evidence="2 9">Acyl-homoserine-lactone synthase</fullName>
        <ecNumber evidence="1 9">2.3.1.184</ecNumber>
    </recommendedName>
    <alternativeName>
        <fullName evidence="9">Autoinducer synthesis protein</fullName>
    </alternativeName>
</protein>
<dbReference type="Pfam" id="PF00765">
    <property type="entry name" value="Autoind_synth"/>
    <property type="match status" value="1"/>
</dbReference>
<dbReference type="GO" id="GO:0007165">
    <property type="term" value="P:signal transduction"/>
    <property type="evidence" value="ECO:0007669"/>
    <property type="project" value="TreeGrafter"/>
</dbReference>